<dbReference type="OrthoDB" id="4899631at2759"/>
<dbReference type="SUPFAM" id="SSF50978">
    <property type="entry name" value="WD40 repeat-like"/>
    <property type="match status" value="1"/>
</dbReference>
<evidence type="ECO:0000256" key="1">
    <source>
        <dbReference type="ARBA" id="ARBA00004138"/>
    </source>
</evidence>
<evidence type="ECO:0000256" key="6">
    <source>
        <dbReference type="SAM" id="MobiDB-lite"/>
    </source>
</evidence>
<dbReference type="EMBL" id="KQ761824">
    <property type="protein sequence ID" value="OAD56770.1"/>
    <property type="molecule type" value="Genomic_DNA"/>
</dbReference>
<dbReference type="InterPro" id="IPR011047">
    <property type="entry name" value="Quinoprotein_ADH-like_sf"/>
</dbReference>
<reference evidence="7 8" key="1">
    <citation type="submission" date="2015-07" db="EMBL/GenBank/DDBJ databases">
        <title>The genome of Eufriesea mexicana.</title>
        <authorList>
            <person name="Pan H."/>
            <person name="Kapheim K."/>
        </authorList>
    </citation>
    <scope>NUCLEOTIDE SEQUENCE [LARGE SCALE GENOMIC DNA]</scope>
    <source>
        <strain evidence="7">0111107269</strain>
        <tissue evidence="7">Whole body</tissue>
    </source>
</reference>
<dbReference type="SUPFAM" id="SSF47473">
    <property type="entry name" value="EF-hand"/>
    <property type="match status" value="1"/>
</dbReference>
<dbReference type="SMART" id="SM00320">
    <property type="entry name" value="WD40"/>
    <property type="match status" value="6"/>
</dbReference>
<dbReference type="InterPro" id="IPR050630">
    <property type="entry name" value="WD_repeat_EMAP"/>
</dbReference>
<sequence length="1084" mass="124225">MTSNILESMSSKESMDSQKREKSKQKDSCKKRDEFNFCPFKLLWSFGLNADTPLINLTTKNRTIIAYACSHIVIIYNYETKEVINLQGHQNTVKNLSASKDGKWLMSADFEDDCVIVVWDTETGVPVSTLFSPHGNQEMTVAKISPNAKYIVTVGNELHQKVQLWLWTYGKEKPNVFMFLATVEITEFLSDRIKKIAFNDDISEEFILTADYNVAFFKWEEDELKYHIPKILGNIRRYGIFTCSCYISRTQRVLTATTNGYVLVWDVPAKKGYKPNKTNSQDAINNKEKRHIKSVQLTKSNIMVVLHHDRMILTGTAEGRISFYDCNLKILYWCKHELLDSIRSISFDLESALLGPVATVIDTDEEDDLEYEGEIEEYPETKLEDTCVEKMKYIEKIESMKYCSEVSLMTTIHLEKTIKDYGKKQKSFKEKLHVPTDATIENAPFYVKNFIVSCTSGAVALVKIPTLTCRFIFQNTNVAITSLDAHPRCNYIVTGNVQGFICLYDYEKRRPILRRKTPALPDFSVLVEEQVKCGNIVYITCPQSHEKLVAVTIIKYSPMACKKMIFNDKKEFVIADLLVCGLENGILWMLHPITLEPIDPNPYKHSTESILQLAFTECEEYMAYADNTLVVAVFSKNHDNSSGSHLWNFIGKYRSHYATIREILFGPATTESVVYRLFSMGEDRNLIEYDLKNSGPYPFPGLKIIGTYKIECDAIPLCLTWYPQLGVEGFLMYSNSEYKYRLLNDITKTIRGTFLGPLYGAPVKHMKVLSGKEYKGGKYMIFATNKEIGIQMLPFDGNPYKSLGMIGHPRKITDICISYDGNLLFTSGYNDSCILIWKIKSRSVEVLAHLGGRGIAPYYCLLEGGRNGWLINEMKDMFYYAQILHQGENMTGPRVLSETVSTKEIPNLMRAVGYYPSNEEIEILMGEISYKNYAETGYLVEEIKFEDFVKLYLNHRPAFGISLQEIKDAFRFFTNPDQIPVLDVENPALSRDQFMRILFGEGPHTFLMQDGIPFGEPLTVHEAFTYMKLLAGIDENVDQTYNQHDRQKSMSIEFSFLPERISYKDFTTDIMGIELPEETRADDD</sequence>
<evidence type="ECO:0000256" key="2">
    <source>
        <dbReference type="ARBA" id="ARBA00022574"/>
    </source>
</evidence>
<dbReference type="AlphaFoldDB" id="A0A310SPW8"/>
<keyword evidence="3" id="KW-0677">Repeat</keyword>
<proteinExistence type="predicted"/>
<evidence type="ECO:0000256" key="5">
    <source>
        <dbReference type="ARBA" id="ARBA00040994"/>
    </source>
</evidence>
<evidence type="ECO:0000313" key="8">
    <source>
        <dbReference type="Proteomes" id="UP000250275"/>
    </source>
</evidence>
<accession>A0A310SPW8</accession>
<feature type="compositionally biased region" description="Polar residues" evidence="6">
    <location>
        <begin position="1"/>
        <end position="12"/>
    </location>
</feature>
<keyword evidence="8" id="KW-1185">Reference proteome</keyword>
<dbReference type="InterPro" id="IPR011992">
    <property type="entry name" value="EF-hand-dom_pair"/>
</dbReference>
<name>A0A310SPW8_9HYME</name>
<dbReference type="Pfam" id="PF00400">
    <property type="entry name" value="WD40"/>
    <property type="match status" value="2"/>
</dbReference>
<protein>
    <recommendedName>
        <fullName evidence="5">Cilia- and flagella-associated protein 251</fullName>
    </recommendedName>
</protein>
<dbReference type="InterPro" id="IPR036322">
    <property type="entry name" value="WD40_repeat_dom_sf"/>
</dbReference>
<organism evidence="7 8">
    <name type="scientific">Eufriesea mexicana</name>
    <dbReference type="NCBI Taxonomy" id="516756"/>
    <lineage>
        <taxon>Eukaryota</taxon>
        <taxon>Metazoa</taxon>
        <taxon>Ecdysozoa</taxon>
        <taxon>Arthropoda</taxon>
        <taxon>Hexapoda</taxon>
        <taxon>Insecta</taxon>
        <taxon>Pterygota</taxon>
        <taxon>Neoptera</taxon>
        <taxon>Endopterygota</taxon>
        <taxon>Hymenoptera</taxon>
        <taxon>Apocrita</taxon>
        <taxon>Aculeata</taxon>
        <taxon>Apoidea</taxon>
        <taxon>Anthophila</taxon>
        <taxon>Apidae</taxon>
        <taxon>Eufriesea</taxon>
    </lineage>
</organism>
<evidence type="ECO:0000256" key="3">
    <source>
        <dbReference type="ARBA" id="ARBA00022737"/>
    </source>
</evidence>
<gene>
    <name evidence="7" type="ORF">WN48_03006</name>
</gene>
<evidence type="ECO:0000256" key="4">
    <source>
        <dbReference type="ARBA" id="ARBA00023273"/>
    </source>
</evidence>
<dbReference type="GO" id="GO:0031514">
    <property type="term" value="C:motile cilium"/>
    <property type="evidence" value="ECO:0007669"/>
    <property type="project" value="TreeGrafter"/>
</dbReference>
<keyword evidence="2" id="KW-0853">WD repeat</keyword>
<dbReference type="InterPro" id="IPR015943">
    <property type="entry name" value="WD40/YVTN_repeat-like_dom_sf"/>
</dbReference>
<dbReference type="InterPro" id="IPR001680">
    <property type="entry name" value="WD40_rpt"/>
</dbReference>
<dbReference type="Proteomes" id="UP000250275">
    <property type="component" value="Unassembled WGS sequence"/>
</dbReference>
<dbReference type="SUPFAM" id="SSF50998">
    <property type="entry name" value="Quinoprotein alcohol dehydrogenase-like"/>
    <property type="match status" value="1"/>
</dbReference>
<dbReference type="PANTHER" id="PTHR13720">
    <property type="entry name" value="WD-40 REPEAT PROTEIN"/>
    <property type="match status" value="1"/>
</dbReference>
<feature type="compositionally biased region" description="Basic and acidic residues" evidence="6">
    <location>
        <begin position="13"/>
        <end position="27"/>
    </location>
</feature>
<keyword evidence="4" id="KW-0966">Cell projection</keyword>
<evidence type="ECO:0000313" key="7">
    <source>
        <dbReference type="EMBL" id="OAD56770.1"/>
    </source>
</evidence>
<dbReference type="Gene3D" id="1.10.238.10">
    <property type="entry name" value="EF-hand"/>
    <property type="match status" value="1"/>
</dbReference>
<dbReference type="PANTHER" id="PTHR13720:SF13">
    <property type="entry name" value="CILIA- AND FLAGELLA-ASSOCIATED PROTEIN 251"/>
    <property type="match status" value="1"/>
</dbReference>
<feature type="region of interest" description="Disordered" evidence="6">
    <location>
        <begin position="1"/>
        <end position="27"/>
    </location>
</feature>
<comment type="subcellular location">
    <subcellularLocation>
        <location evidence="1">Cell projection</location>
        <location evidence="1">Cilium</location>
    </subcellularLocation>
</comment>
<dbReference type="Gene3D" id="2.130.10.10">
    <property type="entry name" value="YVTN repeat-like/Quinoprotein amine dehydrogenase"/>
    <property type="match status" value="3"/>
</dbReference>